<evidence type="ECO:0000313" key="3">
    <source>
        <dbReference type="EMBL" id="KAG9389581.1"/>
    </source>
</evidence>
<evidence type="ECO:0000256" key="1">
    <source>
        <dbReference type="SAM" id="MobiDB-lite"/>
    </source>
</evidence>
<feature type="domain" description="Programmed cell death protein 2 C-terminal" evidence="2">
    <location>
        <begin position="275"/>
        <end position="354"/>
    </location>
</feature>
<organism evidence="3 4">
    <name type="scientific">Carpediemonas membranifera</name>
    <dbReference type="NCBI Taxonomy" id="201153"/>
    <lineage>
        <taxon>Eukaryota</taxon>
        <taxon>Metamonada</taxon>
        <taxon>Carpediemonas-like organisms</taxon>
        <taxon>Carpediemonas</taxon>
    </lineage>
</organism>
<dbReference type="Pfam" id="PF04194">
    <property type="entry name" value="PDCD2_C"/>
    <property type="match status" value="1"/>
</dbReference>
<feature type="region of interest" description="Disordered" evidence="1">
    <location>
        <begin position="213"/>
        <end position="239"/>
    </location>
</feature>
<name>A0A8J6AP74_9EUKA</name>
<dbReference type="InterPro" id="IPR007320">
    <property type="entry name" value="PDCD2_C"/>
</dbReference>
<dbReference type="Proteomes" id="UP000717585">
    <property type="component" value="Unassembled WGS sequence"/>
</dbReference>
<dbReference type="GO" id="GO:0005737">
    <property type="term" value="C:cytoplasm"/>
    <property type="evidence" value="ECO:0007669"/>
    <property type="project" value="InterPro"/>
</dbReference>
<dbReference type="PANTHER" id="PTHR46421:SF1">
    <property type="entry name" value="PROGRAMMED CELL DEATH PROTEIN 2-LIKE"/>
    <property type="match status" value="1"/>
</dbReference>
<accession>A0A8J6AP74</accession>
<gene>
    <name evidence="3" type="ORF">J8273_8874</name>
</gene>
<sequence length="364" mass="39448">MEDTSTAEAAYIGLASGPLPKDVNAMDNFIGGQPITVDGFSFDEKDLTCFIDDHPLNLLAQLYAPLYPNDDEVKFRILYLFGCNSDHFKRTAKCFSYTKTLKNAPKEVEQAPEPEPEPIAPAKPAVKSFAALGALMSQAKVQTEPTPAPTPTPKAAQPEEADPESDLAEAGTAMPERRGDHPGVLLYITEQPELEDEPHVPMNGHTYKNVQVEAEEGSDDDDIEPKGKGMGKKASMKMSSMKGAKLSKEVEAIMPKDEAFTTWSLHLTNIGKGSGVAVRYARDAEPLLPTSVTLEKPAPCPHCGRCRVWEAQLLSPALHMLGSDDRTHGKGELDFLAVCVATCPEACREGLVEEEVQVVGMAQL</sequence>
<reference evidence="3" key="1">
    <citation type="submission" date="2021-05" db="EMBL/GenBank/DDBJ databases">
        <title>A free-living protist that lacks canonical eukaryotic 1 DNA replication and segregation systems.</title>
        <authorList>
            <person name="Salas-Leiva D.E."/>
            <person name="Tromer E.C."/>
            <person name="Curtis B.A."/>
            <person name="Jerlstrom-Hultqvist J."/>
            <person name="Kolisko M."/>
            <person name="Yi Z."/>
            <person name="Salas-Leiva J.S."/>
            <person name="Gallot-Lavallee L."/>
            <person name="Kops G.J.P.L."/>
            <person name="Archibald J.M."/>
            <person name="Simpson A.G.B."/>
            <person name="Roger A.J."/>
        </authorList>
    </citation>
    <scope>NUCLEOTIDE SEQUENCE</scope>
    <source>
        <strain evidence="3">BICM</strain>
    </source>
</reference>
<dbReference type="PANTHER" id="PTHR46421">
    <property type="entry name" value="PROGRAMMED CELL DEATH PROTEIN 2-LIKE"/>
    <property type="match status" value="1"/>
</dbReference>
<comment type="caution">
    <text evidence="3">The sequence shown here is derived from an EMBL/GenBank/DDBJ whole genome shotgun (WGS) entry which is preliminary data.</text>
</comment>
<dbReference type="OrthoDB" id="443682at2759"/>
<dbReference type="EMBL" id="JAHDYR010000069">
    <property type="protein sequence ID" value="KAG9389581.1"/>
    <property type="molecule type" value="Genomic_DNA"/>
</dbReference>
<dbReference type="InterPro" id="IPR052815">
    <property type="entry name" value="PDCD2-like_regulator"/>
</dbReference>
<protein>
    <submittedName>
        <fullName evidence="3">Programmed cell death protein 2, C-terminal putative domain</fullName>
    </submittedName>
</protein>
<evidence type="ECO:0000313" key="4">
    <source>
        <dbReference type="Proteomes" id="UP000717585"/>
    </source>
</evidence>
<evidence type="ECO:0000259" key="2">
    <source>
        <dbReference type="Pfam" id="PF04194"/>
    </source>
</evidence>
<feature type="region of interest" description="Disordered" evidence="1">
    <location>
        <begin position="139"/>
        <end position="180"/>
    </location>
</feature>
<proteinExistence type="predicted"/>
<feature type="compositionally biased region" description="Acidic residues" evidence="1">
    <location>
        <begin position="213"/>
        <end position="223"/>
    </location>
</feature>
<dbReference type="AlphaFoldDB" id="A0A8J6AP74"/>
<keyword evidence="4" id="KW-1185">Reference proteome</keyword>